<reference evidence="3" key="2">
    <citation type="submission" date="2022-06" db="UniProtKB">
        <authorList>
            <consortium name="EnsemblMetazoa"/>
        </authorList>
    </citation>
    <scope>IDENTIFICATION</scope>
    <source>
        <strain evidence="3">DF5081</strain>
    </source>
</reference>
<accession>A0A8R1HZ39</accession>
<dbReference type="PANTHER" id="PTHR10285">
    <property type="entry name" value="URIDINE KINASE"/>
    <property type="match status" value="1"/>
</dbReference>
<dbReference type="SUPFAM" id="SSF52540">
    <property type="entry name" value="P-loop containing nucleoside triphosphate hydrolases"/>
    <property type="match status" value="1"/>
</dbReference>
<sequence length="245" mass="27144">MVAVKPEASGDLTVSSKGDGRKSVKIEDCPTYSHSSGSSVNEMVNQSGDSEDSASPRAGCRTRRRTMSGGRAEHHLLTTKTGKKIYTKGRPPWYDKKGKSLKHPFVIGVCGGSASGKTTVAEKIVERLGIPWVTILSMDSFYKALTPDEIKEANNSSYNFDEPKAFDFDLLYEVLKRLREGKSVEVPVYDFNTHSRDSAPKVKLITTSMDHQMTENCYLIPGMGNFGDRYYGTGFDQDMDEPFDV</sequence>
<evidence type="ECO:0000313" key="4">
    <source>
        <dbReference type="Proteomes" id="UP000005237"/>
    </source>
</evidence>
<evidence type="ECO:0000259" key="2">
    <source>
        <dbReference type="Pfam" id="PF00485"/>
    </source>
</evidence>
<evidence type="ECO:0000256" key="1">
    <source>
        <dbReference type="SAM" id="MobiDB-lite"/>
    </source>
</evidence>
<protein>
    <submittedName>
        <fullName evidence="3">PRK domain-containing protein</fullName>
    </submittedName>
</protein>
<dbReference type="EnsemblMetazoa" id="CJA12544.1">
    <property type="protein sequence ID" value="CJA12544.1"/>
    <property type="gene ID" value="WBGene00131748"/>
</dbReference>
<name>A0A8R1HZ39_CAEJA</name>
<keyword evidence="4" id="KW-1185">Reference proteome</keyword>
<dbReference type="InterPro" id="IPR029057">
    <property type="entry name" value="PRTase-like"/>
</dbReference>
<dbReference type="Proteomes" id="UP000005237">
    <property type="component" value="Unassembled WGS sequence"/>
</dbReference>
<feature type="compositionally biased region" description="Basic and acidic residues" evidence="1">
    <location>
        <begin position="18"/>
        <end position="28"/>
    </location>
</feature>
<feature type="domain" description="Phosphoribulokinase/uridine kinase" evidence="2">
    <location>
        <begin position="106"/>
        <end position="201"/>
    </location>
</feature>
<dbReference type="AlphaFoldDB" id="A0A8R1HZ39"/>
<organism evidence="3 4">
    <name type="scientific">Caenorhabditis japonica</name>
    <dbReference type="NCBI Taxonomy" id="281687"/>
    <lineage>
        <taxon>Eukaryota</taxon>
        <taxon>Metazoa</taxon>
        <taxon>Ecdysozoa</taxon>
        <taxon>Nematoda</taxon>
        <taxon>Chromadorea</taxon>
        <taxon>Rhabditida</taxon>
        <taxon>Rhabditina</taxon>
        <taxon>Rhabditomorpha</taxon>
        <taxon>Rhabditoidea</taxon>
        <taxon>Rhabditidae</taxon>
        <taxon>Peloderinae</taxon>
        <taxon>Caenorhabditis</taxon>
    </lineage>
</organism>
<feature type="compositionally biased region" description="Polar residues" evidence="1">
    <location>
        <begin position="32"/>
        <end position="48"/>
    </location>
</feature>
<dbReference type="InterPro" id="IPR006083">
    <property type="entry name" value="PRK/URK"/>
</dbReference>
<dbReference type="SUPFAM" id="SSF53271">
    <property type="entry name" value="PRTase-like"/>
    <property type="match status" value="1"/>
</dbReference>
<dbReference type="Gene3D" id="3.40.50.300">
    <property type="entry name" value="P-loop containing nucleotide triphosphate hydrolases"/>
    <property type="match status" value="1"/>
</dbReference>
<feature type="region of interest" description="Disordered" evidence="1">
    <location>
        <begin position="1"/>
        <end position="75"/>
    </location>
</feature>
<reference evidence="4" key="1">
    <citation type="submission" date="2010-08" db="EMBL/GenBank/DDBJ databases">
        <authorList>
            <consortium name="Caenorhabditis japonica Sequencing Consortium"/>
            <person name="Wilson R.K."/>
        </authorList>
    </citation>
    <scope>NUCLEOTIDE SEQUENCE [LARGE SCALE GENOMIC DNA]</scope>
    <source>
        <strain evidence="4">DF5081</strain>
    </source>
</reference>
<dbReference type="InterPro" id="IPR027417">
    <property type="entry name" value="P-loop_NTPase"/>
</dbReference>
<dbReference type="PRINTS" id="PR00988">
    <property type="entry name" value="URIDINKINASE"/>
</dbReference>
<proteinExistence type="predicted"/>
<dbReference type="GO" id="GO:0016301">
    <property type="term" value="F:kinase activity"/>
    <property type="evidence" value="ECO:0007669"/>
    <property type="project" value="InterPro"/>
</dbReference>
<evidence type="ECO:0000313" key="3">
    <source>
        <dbReference type="EnsemblMetazoa" id="CJA12544.1"/>
    </source>
</evidence>
<dbReference type="GO" id="GO:0005524">
    <property type="term" value="F:ATP binding"/>
    <property type="evidence" value="ECO:0007669"/>
    <property type="project" value="InterPro"/>
</dbReference>
<dbReference type="Pfam" id="PF00485">
    <property type="entry name" value="PRK"/>
    <property type="match status" value="1"/>
</dbReference>